<dbReference type="Proteomes" id="UP001642360">
    <property type="component" value="Unassembled WGS sequence"/>
</dbReference>
<gene>
    <name evidence="1" type="ORF">ILEXP_LOCUS2387</name>
</gene>
<organism evidence="1 2">
    <name type="scientific">Ilex paraguariensis</name>
    <name type="common">yerba mate</name>
    <dbReference type="NCBI Taxonomy" id="185542"/>
    <lineage>
        <taxon>Eukaryota</taxon>
        <taxon>Viridiplantae</taxon>
        <taxon>Streptophyta</taxon>
        <taxon>Embryophyta</taxon>
        <taxon>Tracheophyta</taxon>
        <taxon>Spermatophyta</taxon>
        <taxon>Magnoliopsida</taxon>
        <taxon>eudicotyledons</taxon>
        <taxon>Gunneridae</taxon>
        <taxon>Pentapetalae</taxon>
        <taxon>asterids</taxon>
        <taxon>campanulids</taxon>
        <taxon>Aquifoliales</taxon>
        <taxon>Aquifoliaceae</taxon>
        <taxon>Ilex</taxon>
    </lineage>
</organism>
<feature type="non-terminal residue" evidence="1">
    <location>
        <position position="1"/>
    </location>
</feature>
<evidence type="ECO:0000313" key="2">
    <source>
        <dbReference type="Proteomes" id="UP001642360"/>
    </source>
</evidence>
<dbReference type="AlphaFoldDB" id="A0ABC8QRT8"/>
<accession>A0ABC8QRT8</accession>
<keyword evidence="2" id="KW-1185">Reference proteome</keyword>
<proteinExistence type="predicted"/>
<name>A0ABC8QRT8_9AQUA</name>
<comment type="caution">
    <text evidence="1">The sequence shown here is derived from an EMBL/GenBank/DDBJ whole genome shotgun (WGS) entry which is preliminary data.</text>
</comment>
<protein>
    <submittedName>
        <fullName evidence="1">Uncharacterized protein</fullName>
    </submittedName>
</protein>
<dbReference type="EMBL" id="CAUOFW020000711">
    <property type="protein sequence ID" value="CAK9135438.1"/>
    <property type="molecule type" value="Genomic_DNA"/>
</dbReference>
<reference evidence="1 2" key="1">
    <citation type="submission" date="2024-02" db="EMBL/GenBank/DDBJ databases">
        <authorList>
            <person name="Vignale AGUSTIN F."/>
            <person name="Sosa J E."/>
            <person name="Modenutti C."/>
        </authorList>
    </citation>
    <scope>NUCLEOTIDE SEQUENCE [LARGE SCALE GENOMIC DNA]</scope>
</reference>
<evidence type="ECO:0000313" key="1">
    <source>
        <dbReference type="EMBL" id="CAK9135438.1"/>
    </source>
</evidence>
<sequence>REKSATKEAMCILEKVFSSRSYICPNSQVYILSADFETCMEGDRIGTSLEPRIP</sequence>